<accession>A0ABV5FAF5</accession>
<dbReference type="SUPFAM" id="SSF49464">
    <property type="entry name" value="Carboxypeptidase regulatory domain-like"/>
    <property type="match status" value="1"/>
</dbReference>
<feature type="transmembrane region" description="Helical" evidence="1">
    <location>
        <begin position="12"/>
        <end position="29"/>
    </location>
</feature>
<sequence>MKSLFVKQNIRIYFFSIWILCVFFGYQNINALQVVSVQDTITFTELKGTVLDDQDQKPLVYADLNLKGTNIGTITNAEGEFLLKILTKHLNGILVISHLGYHSISIKLSELKEGSNTIYLKEAVTTLGEIHLDIMKDPEALVRETLKRKADNYYNHPAIMMAFYRETIKKRNRNASLSEAVVEVYKEPIKSNKDDAIKLIKARKKTNYSRLDTLALKLQGGPFSNLYTDMIKYPEYVFNQSNLSDYVFKYVQTLKAGANEVYVIDFEQRPEIKYPLYYGKIYIDAKSLALTSAIYKLNVADRELSSEMFVKKKPNRVDAYPTEASYRVDYRIKDGKWLFGYSNIALTFKVKWKRKWFSNTYTLNSEMAITDWEQNVTGIDKPKKRLKPTMILSDEVSGFSDPDFWGEFNIIEPEASIESAINKINKRLIKNGT</sequence>
<dbReference type="Pfam" id="PF13715">
    <property type="entry name" value="CarbopepD_reg_2"/>
    <property type="match status" value="1"/>
</dbReference>
<dbReference type="EMBL" id="JBHMFC010000021">
    <property type="protein sequence ID" value="MFB9056432.1"/>
    <property type="molecule type" value="Genomic_DNA"/>
</dbReference>
<organism evidence="2 3">
    <name type="scientific">Mariniflexile ostreae</name>
    <dbReference type="NCBI Taxonomy" id="1520892"/>
    <lineage>
        <taxon>Bacteria</taxon>
        <taxon>Pseudomonadati</taxon>
        <taxon>Bacteroidota</taxon>
        <taxon>Flavobacteriia</taxon>
        <taxon>Flavobacteriales</taxon>
        <taxon>Flavobacteriaceae</taxon>
        <taxon>Mariniflexile</taxon>
    </lineage>
</organism>
<dbReference type="Proteomes" id="UP001589585">
    <property type="component" value="Unassembled WGS sequence"/>
</dbReference>
<evidence type="ECO:0000256" key="1">
    <source>
        <dbReference type="SAM" id="Phobius"/>
    </source>
</evidence>
<name>A0ABV5FAF5_9FLAO</name>
<protein>
    <submittedName>
        <fullName evidence="2">Carboxypeptidase-like regulatory domain-containing protein</fullName>
    </submittedName>
</protein>
<keyword evidence="1" id="KW-0812">Transmembrane</keyword>
<dbReference type="RefSeq" id="WP_379860628.1">
    <property type="nucleotide sequence ID" value="NZ_JBHMFC010000021.1"/>
</dbReference>
<comment type="caution">
    <text evidence="2">The sequence shown here is derived from an EMBL/GenBank/DDBJ whole genome shotgun (WGS) entry which is preliminary data.</text>
</comment>
<evidence type="ECO:0000313" key="2">
    <source>
        <dbReference type="EMBL" id="MFB9056432.1"/>
    </source>
</evidence>
<keyword evidence="1" id="KW-1133">Transmembrane helix</keyword>
<evidence type="ECO:0000313" key="3">
    <source>
        <dbReference type="Proteomes" id="UP001589585"/>
    </source>
</evidence>
<dbReference type="InterPro" id="IPR008969">
    <property type="entry name" value="CarboxyPept-like_regulatory"/>
</dbReference>
<reference evidence="2 3" key="1">
    <citation type="submission" date="2024-09" db="EMBL/GenBank/DDBJ databases">
        <authorList>
            <person name="Sun Q."/>
            <person name="Mori K."/>
        </authorList>
    </citation>
    <scope>NUCLEOTIDE SEQUENCE [LARGE SCALE GENOMIC DNA]</scope>
    <source>
        <strain evidence="2 3">CECT 8622</strain>
    </source>
</reference>
<proteinExistence type="predicted"/>
<keyword evidence="1" id="KW-0472">Membrane</keyword>
<keyword evidence="3" id="KW-1185">Reference proteome</keyword>
<gene>
    <name evidence="2" type="ORF">ACFFU9_06700</name>
</gene>